<evidence type="ECO:0000256" key="1">
    <source>
        <dbReference type="SAM" id="MobiDB-lite"/>
    </source>
</evidence>
<gene>
    <name evidence="2" type="ORF">PARMNEM_LOCUS20679</name>
</gene>
<reference evidence="2 3" key="1">
    <citation type="submission" date="2023-11" db="EMBL/GenBank/DDBJ databases">
        <authorList>
            <person name="Hedman E."/>
            <person name="Englund M."/>
            <person name="Stromberg M."/>
            <person name="Nyberg Akerstrom W."/>
            <person name="Nylinder S."/>
            <person name="Jareborg N."/>
            <person name="Kallberg Y."/>
            <person name="Kronander E."/>
        </authorList>
    </citation>
    <scope>NUCLEOTIDE SEQUENCE [LARGE SCALE GENOMIC DNA]</scope>
</reference>
<protein>
    <submittedName>
        <fullName evidence="2">Uncharacterized protein</fullName>
    </submittedName>
</protein>
<sequence>MFQHRVGKPRSNLLQEFVPRTPAINEPTKNNSNDLRNERKDRYKIPKNIRYDLENALVSLCDVWFEEIKPYLVRNNIKVHVHDEMNKAEAPKGCVMDEIAGSKKRSHFSGATSCSHHDPGAAFDQHHRAAATSADCCSTPPTASRARSHKLRTPPQPPPPSLLIPRLQLSQTPRQEIQKKTSCKRNKSKRCRRSQRSTSQKHTVPRLCRLFNLTSSTLKLSKH</sequence>
<dbReference type="Proteomes" id="UP001314205">
    <property type="component" value="Unassembled WGS sequence"/>
</dbReference>
<keyword evidence="3" id="KW-1185">Reference proteome</keyword>
<evidence type="ECO:0000313" key="3">
    <source>
        <dbReference type="Proteomes" id="UP001314205"/>
    </source>
</evidence>
<dbReference type="AlphaFoldDB" id="A0AAV1M6U5"/>
<dbReference type="EMBL" id="CAVLGL010000137">
    <property type="protein sequence ID" value="CAK1602139.1"/>
    <property type="molecule type" value="Genomic_DNA"/>
</dbReference>
<name>A0AAV1M6U5_9NEOP</name>
<organism evidence="2 3">
    <name type="scientific">Parnassius mnemosyne</name>
    <name type="common">clouded apollo</name>
    <dbReference type="NCBI Taxonomy" id="213953"/>
    <lineage>
        <taxon>Eukaryota</taxon>
        <taxon>Metazoa</taxon>
        <taxon>Ecdysozoa</taxon>
        <taxon>Arthropoda</taxon>
        <taxon>Hexapoda</taxon>
        <taxon>Insecta</taxon>
        <taxon>Pterygota</taxon>
        <taxon>Neoptera</taxon>
        <taxon>Endopterygota</taxon>
        <taxon>Lepidoptera</taxon>
        <taxon>Glossata</taxon>
        <taxon>Ditrysia</taxon>
        <taxon>Papilionoidea</taxon>
        <taxon>Papilionidae</taxon>
        <taxon>Parnassiinae</taxon>
        <taxon>Parnassini</taxon>
        <taxon>Parnassius</taxon>
        <taxon>Driopa</taxon>
    </lineage>
</organism>
<feature type="compositionally biased region" description="Basic residues" evidence="1">
    <location>
        <begin position="181"/>
        <end position="195"/>
    </location>
</feature>
<proteinExistence type="predicted"/>
<comment type="caution">
    <text evidence="2">The sequence shown here is derived from an EMBL/GenBank/DDBJ whole genome shotgun (WGS) entry which is preliminary data.</text>
</comment>
<feature type="region of interest" description="Disordered" evidence="1">
    <location>
        <begin position="1"/>
        <end position="39"/>
    </location>
</feature>
<accession>A0AAV1M6U5</accession>
<feature type="region of interest" description="Disordered" evidence="1">
    <location>
        <begin position="134"/>
        <end position="203"/>
    </location>
</feature>
<evidence type="ECO:0000313" key="2">
    <source>
        <dbReference type="EMBL" id="CAK1602139.1"/>
    </source>
</evidence>